<reference evidence="9 10" key="1">
    <citation type="submission" date="2023-04" db="EMBL/GenBank/DDBJ databases">
        <title>A long-awaited taxogenomic arrangement of the family Halomonadaceae.</title>
        <authorList>
            <person name="De La Haba R."/>
            <person name="Chuvochina M."/>
            <person name="Wittouck S."/>
            <person name="Arahal D.R."/>
            <person name="Sanchez-Porro C."/>
            <person name="Hugenholtz P."/>
            <person name="Ventosa A."/>
        </authorList>
    </citation>
    <scope>NUCLEOTIDE SEQUENCE [LARGE SCALE GENOMIC DNA]</scope>
    <source>
        <strain evidence="9 10">DSM 26770</strain>
    </source>
</reference>
<comment type="similarity">
    <text evidence="2 8">Belongs to the 4-toluene sulfonate uptake permease (TSUP) (TC 2.A.102) family.</text>
</comment>
<keyword evidence="10" id="KW-1185">Reference proteome</keyword>
<keyword evidence="7 8" id="KW-0472">Membrane</keyword>
<feature type="transmembrane region" description="Helical" evidence="8">
    <location>
        <begin position="162"/>
        <end position="183"/>
    </location>
</feature>
<keyword evidence="6 8" id="KW-1133">Transmembrane helix</keyword>
<dbReference type="PANTHER" id="PTHR30269">
    <property type="entry name" value="TRANSMEMBRANE PROTEIN YFCA"/>
    <property type="match status" value="1"/>
</dbReference>
<evidence type="ECO:0000256" key="4">
    <source>
        <dbReference type="ARBA" id="ARBA00022475"/>
    </source>
</evidence>
<dbReference type="EMBL" id="JARWAM010000001">
    <property type="protein sequence ID" value="MDR5903702.1"/>
    <property type="molecule type" value="Genomic_DNA"/>
</dbReference>
<evidence type="ECO:0000256" key="3">
    <source>
        <dbReference type="ARBA" id="ARBA00022448"/>
    </source>
</evidence>
<evidence type="ECO:0000256" key="5">
    <source>
        <dbReference type="ARBA" id="ARBA00022692"/>
    </source>
</evidence>
<gene>
    <name evidence="9" type="ORF">QC821_00275</name>
</gene>
<evidence type="ECO:0000256" key="2">
    <source>
        <dbReference type="ARBA" id="ARBA00009142"/>
    </source>
</evidence>
<keyword evidence="4 8" id="KW-1003">Cell membrane</keyword>
<evidence type="ECO:0000256" key="6">
    <source>
        <dbReference type="ARBA" id="ARBA00022989"/>
    </source>
</evidence>
<dbReference type="Pfam" id="PF01925">
    <property type="entry name" value="TauE"/>
    <property type="match status" value="1"/>
</dbReference>
<accession>A0ABU1H8T7</accession>
<keyword evidence="3" id="KW-0813">Transport</keyword>
<proteinExistence type="inferred from homology"/>
<feature type="transmembrane region" description="Helical" evidence="8">
    <location>
        <begin position="95"/>
        <end position="113"/>
    </location>
</feature>
<dbReference type="RefSeq" id="WP_309715373.1">
    <property type="nucleotide sequence ID" value="NZ_JARWAM010000001.1"/>
</dbReference>
<comment type="caution">
    <text evidence="9">The sequence shown here is derived from an EMBL/GenBank/DDBJ whole genome shotgun (WGS) entry which is preliminary data.</text>
</comment>
<dbReference type="Proteomes" id="UP001251374">
    <property type="component" value="Unassembled WGS sequence"/>
</dbReference>
<comment type="subcellular location">
    <subcellularLocation>
        <location evidence="1 8">Cell membrane</location>
        <topology evidence="1 8">Multi-pass membrane protein</topology>
    </subcellularLocation>
</comment>
<name>A0ABU1H8T7_9GAMM</name>
<dbReference type="InterPro" id="IPR002781">
    <property type="entry name" value="TM_pro_TauE-like"/>
</dbReference>
<feature type="transmembrane region" description="Helical" evidence="8">
    <location>
        <begin position="189"/>
        <end position="209"/>
    </location>
</feature>
<feature type="transmembrane region" description="Helical" evidence="8">
    <location>
        <begin position="69"/>
        <end position="89"/>
    </location>
</feature>
<protein>
    <recommendedName>
        <fullName evidence="8">Probable membrane transporter protein</fullName>
    </recommendedName>
</protein>
<evidence type="ECO:0000313" key="9">
    <source>
        <dbReference type="EMBL" id="MDR5903702.1"/>
    </source>
</evidence>
<feature type="transmembrane region" description="Helical" evidence="8">
    <location>
        <begin position="221"/>
        <end position="239"/>
    </location>
</feature>
<evidence type="ECO:0000313" key="10">
    <source>
        <dbReference type="Proteomes" id="UP001251374"/>
    </source>
</evidence>
<evidence type="ECO:0000256" key="1">
    <source>
        <dbReference type="ARBA" id="ARBA00004651"/>
    </source>
</evidence>
<feature type="transmembrane region" description="Helical" evidence="8">
    <location>
        <begin position="28"/>
        <end position="48"/>
    </location>
</feature>
<organism evidence="9 10">
    <name type="scientific">Franzmannia qiaohouensis</name>
    <dbReference type="NCBI Taxonomy" id="1329370"/>
    <lineage>
        <taxon>Bacteria</taxon>
        <taxon>Pseudomonadati</taxon>
        <taxon>Pseudomonadota</taxon>
        <taxon>Gammaproteobacteria</taxon>
        <taxon>Oceanospirillales</taxon>
        <taxon>Halomonadaceae</taxon>
        <taxon>Franzmannia</taxon>
    </lineage>
</organism>
<evidence type="ECO:0000256" key="8">
    <source>
        <dbReference type="RuleBase" id="RU363041"/>
    </source>
</evidence>
<evidence type="ECO:0000256" key="7">
    <source>
        <dbReference type="ARBA" id="ARBA00023136"/>
    </source>
</evidence>
<dbReference type="PANTHER" id="PTHR30269:SF37">
    <property type="entry name" value="MEMBRANE TRANSPORTER PROTEIN"/>
    <property type="match status" value="1"/>
</dbReference>
<sequence>MLILLSILTLVLAGFVKGAIGSGVPLIVVPIFTVLYDIQTAIVVLLVPNLLSNMLQVWRYRRHLLPLRFLIWFAVAGGVGVLLGTWALVSINEKLLSITVAVTMLAYLGLRVLRRDAELGHALANKLVIPAGLCGGVLQGAVGMSAPVSVAFLNFMRLERRVFIGSISTFFAAITVVQLPALLSVGLVTWPLAMASVAAFLVIWLAMPLGGRLGQYLARDVIDKVIMALLFLIAMRILLDALISSVNG</sequence>
<keyword evidence="5 8" id="KW-0812">Transmembrane</keyword>
<dbReference type="InterPro" id="IPR052017">
    <property type="entry name" value="TSUP"/>
</dbReference>